<protein>
    <recommendedName>
        <fullName evidence="8">Cytidylate kinase</fullName>
        <shortName evidence="8">CK</shortName>
        <ecNumber evidence="8">2.7.4.25</ecNumber>
    </recommendedName>
    <alternativeName>
        <fullName evidence="8">Cytidine monophosphate kinase</fullName>
        <shortName evidence="8">CMP kinase</shortName>
    </alternativeName>
</protein>
<dbReference type="CDD" id="cd02020">
    <property type="entry name" value="CMPK"/>
    <property type="match status" value="1"/>
</dbReference>
<dbReference type="NCBIfam" id="TIGR00017">
    <property type="entry name" value="cmk"/>
    <property type="match status" value="1"/>
</dbReference>
<dbReference type="GO" id="GO:0015949">
    <property type="term" value="P:nucleobase-containing small molecule interconversion"/>
    <property type="evidence" value="ECO:0007669"/>
    <property type="project" value="TreeGrafter"/>
</dbReference>
<evidence type="ECO:0000256" key="7">
    <source>
        <dbReference type="ARBA" id="ARBA00048478"/>
    </source>
</evidence>
<dbReference type="InterPro" id="IPR003136">
    <property type="entry name" value="Cytidylate_kin"/>
</dbReference>
<evidence type="ECO:0000256" key="3">
    <source>
        <dbReference type="ARBA" id="ARBA00022741"/>
    </source>
</evidence>
<evidence type="ECO:0000256" key="5">
    <source>
        <dbReference type="ARBA" id="ARBA00022840"/>
    </source>
</evidence>
<dbReference type="Proteomes" id="UP000480178">
    <property type="component" value="Chromosome"/>
</dbReference>
<evidence type="ECO:0000313" key="11">
    <source>
        <dbReference type="Proteomes" id="UP000480178"/>
    </source>
</evidence>
<comment type="catalytic activity">
    <reaction evidence="7 8">
        <text>CMP + ATP = CDP + ADP</text>
        <dbReference type="Rhea" id="RHEA:11600"/>
        <dbReference type="ChEBI" id="CHEBI:30616"/>
        <dbReference type="ChEBI" id="CHEBI:58069"/>
        <dbReference type="ChEBI" id="CHEBI:60377"/>
        <dbReference type="ChEBI" id="CHEBI:456216"/>
        <dbReference type="EC" id="2.7.4.25"/>
    </reaction>
</comment>
<evidence type="ECO:0000313" key="10">
    <source>
        <dbReference type="EMBL" id="QHT70073.1"/>
    </source>
</evidence>
<dbReference type="GO" id="GO:0005829">
    <property type="term" value="C:cytosol"/>
    <property type="evidence" value="ECO:0007669"/>
    <property type="project" value="TreeGrafter"/>
</dbReference>
<evidence type="ECO:0000256" key="8">
    <source>
        <dbReference type="HAMAP-Rule" id="MF_00238"/>
    </source>
</evidence>
<dbReference type="AlphaFoldDB" id="A0A6C0GR37"/>
<feature type="domain" description="Cytidylate kinase" evidence="9">
    <location>
        <begin position="6"/>
        <end position="220"/>
    </location>
</feature>
<proteinExistence type="inferred from homology"/>
<keyword evidence="3 8" id="KW-0547">Nucleotide-binding</keyword>
<dbReference type="GO" id="GO:0005524">
    <property type="term" value="F:ATP binding"/>
    <property type="evidence" value="ECO:0007669"/>
    <property type="project" value="UniProtKB-UniRule"/>
</dbReference>
<dbReference type="PANTHER" id="PTHR21299">
    <property type="entry name" value="CYTIDYLATE KINASE/PANTOATE-BETA-ALANINE LIGASE"/>
    <property type="match status" value="1"/>
</dbReference>
<evidence type="ECO:0000256" key="6">
    <source>
        <dbReference type="ARBA" id="ARBA00047615"/>
    </source>
</evidence>
<dbReference type="GO" id="GO:0036430">
    <property type="term" value="F:CMP kinase activity"/>
    <property type="evidence" value="ECO:0007669"/>
    <property type="project" value="RHEA"/>
</dbReference>
<dbReference type="HAMAP" id="MF_00238">
    <property type="entry name" value="Cytidyl_kinase_type1"/>
    <property type="match status" value="1"/>
</dbReference>
<keyword evidence="8" id="KW-0963">Cytoplasm</keyword>
<dbReference type="GO" id="GO:0036431">
    <property type="term" value="F:dCMP kinase activity"/>
    <property type="evidence" value="ECO:0007669"/>
    <property type="project" value="InterPro"/>
</dbReference>
<keyword evidence="11" id="KW-1185">Reference proteome</keyword>
<dbReference type="EC" id="2.7.4.25" evidence="8"/>
<gene>
    <name evidence="8" type="primary">cmk</name>
    <name evidence="10" type="ORF">GXP67_27220</name>
</gene>
<comment type="similarity">
    <text evidence="1 8">Belongs to the cytidylate kinase family. Type 1 subfamily.</text>
</comment>
<comment type="subcellular location">
    <subcellularLocation>
        <location evidence="8">Cytoplasm</location>
    </subcellularLocation>
</comment>
<keyword evidence="2 8" id="KW-0808">Transferase</keyword>
<dbReference type="SUPFAM" id="SSF52540">
    <property type="entry name" value="P-loop containing nucleoside triphosphate hydrolases"/>
    <property type="match status" value="1"/>
</dbReference>
<dbReference type="Gene3D" id="3.40.50.300">
    <property type="entry name" value="P-loop containing nucleotide triphosphate hydrolases"/>
    <property type="match status" value="1"/>
</dbReference>
<keyword evidence="5 8" id="KW-0067">ATP-binding</keyword>
<dbReference type="GO" id="GO:0006220">
    <property type="term" value="P:pyrimidine nucleotide metabolic process"/>
    <property type="evidence" value="ECO:0007669"/>
    <property type="project" value="UniProtKB-UniRule"/>
</dbReference>
<evidence type="ECO:0000256" key="1">
    <source>
        <dbReference type="ARBA" id="ARBA00009427"/>
    </source>
</evidence>
<keyword evidence="4 8" id="KW-0418">Kinase</keyword>
<dbReference type="InterPro" id="IPR027417">
    <property type="entry name" value="P-loop_NTPase"/>
</dbReference>
<dbReference type="KEGG" id="rhoz:GXP67_27220"/>
<dbReference type="InterPro" id="IPR011994">
    <property type="entry name" value="Cytidylate_kinase_dom"/>
</dbReference>
<accession>A0A6C0GR37</accession>
<organism evidence="10 11">
    <name type="scientific">Rhodocytophaga rosea</name>
    <dbReference type="NCBI Taxonomy" id="2704465"/>
    <lineage>
        <taxon>Bacteria</taxon>
        <taxon>Pseudomonadati</taxon>
        <taxon>Bacteroidota</taxon>
        <taxon>Cytophagia</taxon>
        <taxon>Cytophagales</taxon>
        <taxon>Rhodocytophagaceae</taxon>
        <taxon>Rhodocytophaga</taxon>
    </lineage>
</organism>
<evidence type="ECO:0000256" key="4">
    <source>
        <dbReference type="ARBA" id="ARBA00022777"/>
    </source>
</evidence>
<comment type="catalytic activity">
    <reaction evidence="6 8">
        <text>dCMP + ATP = dCDP + ADP</text>
        <dbReference type="Rhea" id="RHEA:25094"/>
        <dbReference type="ChEBI" id="CHEBI:30616"/>
        <dbReference type="ChEBI" id="CHEBI:57566"/>
        <dbReference type="ChEBI" id="CHEBI:58593"/>
        <dbReference type="ChEBI" id="CHEBI:456216"/>
        <dbReference type="EC" id="2.7.4.25"/>
    </reaction>
</comment>
<name>A0A6C0GR37_9BACT</name>
<dbReference type="Pfam" id="PF02224">
    <property type="entry name" value="Cytidylate_kin"/>
    <property type="match status" value="1"/>
</dbReference>
<dbReference type="EMBL" id="CP048222">
    <property type="protein sequence ID" value="QHT70073.1"/>
    <property type="molecule type" value="Genomic_DNA"/>
</dbReference>
<evidence type="ECO:0000256" key="2">
    <source>
        <dbReference type="ARBA" id="ARBA00022679"/>
    </source>
</evidence>
<sequence length="235" mass="26878">MKKIIIAIDGYSACGKSTTAKLVANKLGYIYIDTGAMYRAVTLYFLENYVSLTDPHAVVQALANIHITFIHNPHLQKNETYLNGLNVEEEIRKMYISDKVSEVSTISEVRKCMVEQQQKMGKKRGLVMDGRDIGTCVFPDAELKIFMTADMMIRAKRRQEELLEKDDMVPLDDIIKNLQMRDHIDTTRAQSPLRMADDAYLLDNTHITIDEQIDFVINLASSRMIQDRVQITSNQ</sequence>
<feature type="binding site" evidence="8">
    <location>
        <begin position="10"/>
        <end position="18"/>
    </location>
    <ligand>
        <name>ATP</name>
        <dbReference type="ChEBI" id="CHEBI:30616"/>
    </ligand>
</feature>
<dbReference type="PANTHER" id="PTHR21299:SF2">
    <property type="entry name" value="CYTIDYLATE KINASE"/>
    <property type="match status" value="1"/>
</dbReference>
<reference evidence="10 11" key="1">
    <citation type="submission" date="2020-01" db="EMBL/GenBank/DDBJ databases">
        <authorList>
            <person name="Kim M.K."/>
        </authorList>
    </citation>
    <scope>NUCLEOTIDE SEQUENCE [LARGE SCALE GENOMIC DNA]</scope>
    <source>
        <strain evidence="10 11">172606-1</strain>
    </source>
</reference>
<evidence type="ECO:0000259" key="9">
    <source>
        <dbReference type="Pfam" id="PF02224"/>
    </source>
</evidence>
<dbReference type="RefSeq" id="WP_162446056.1">
    <property type="nucleotide sequence ID" value="NZ_CP048222.1"/>
</dbReference>